<proteinExistence type="predicted"/>
<protein>
    <submittedName>
        <fullName evidence="2">Oxidoreductase</fullName>
    </submittedName>
</protein>
<evidence type="ECO:0000313" key="2">
    <source>
        <dbReference type="EMBL" id="EYD74316.1"/>
    </source>
</evidence>
<comment type="caution">
    <text evidence="2">The sequence shown here is derived from an EMBL/GenBank/DDBJ whole genome shotgun (WGS) entry which is preliminary data.</text>
</comment>
<dbReference type="Gene3D" id="3.30.390.50">
    <property type="entry name" value="CO dehydrogenase flavoprotein, C-terminal domain"/>
    <property type="match status" value="1"/>
</dbReference>
<dbReference type="AlphaFoldDB" id="A0A017HIX7"/>
<dbReference type="SMART" id="SM01092">
    <property type="entry name" value="CO_deh_flav_C"/>
    <property type="match status" value="1"/>
</dbReference>
<gene>
    <name evidence="2" type="ORF">Rumeso_04180</name>
</gene>
<dbReference type="HOGENOM" id="CLU_2107201_0_0_5"/>
<evidence type="ECO:0000313" key="3">
    <source>
        <dbReference type="Proteomes" id="UP000019666"/>
    </source>
</evidence>
<name>A0A017HIX7_9RHOB</name>
<dbReference type="EMBL" id="AOSK01000118">
    <property type="protein sequence ID" value="EYD74316.1"/>
    <property type="molecule type" value="Genomic_DNA"/>
</dbReference>
<dbReference type="InterPro" id="IPR051312">
    <property type="entry name" value="Diverse_Substr_Oxidored"/>
</dbReference>
<keyword evidence="3" id="KW-1185">Reference proteome</keyword>
<accession>A0A017HIX7</accession>
<evidence type="ECO:0000259" key="1">
    <source>
        <dbReference type="SMART" id="SM01092"/>
    </source>
</evidence>
<dbReference type="Proteomes" id="UP000019666">
    <property type="component" value="Unassembled WGS sequence"/>
</dbReference>
<dbReference type="PANTHER" id="PTHR42659">
    <property type="entry name" value="XANTHINE DEHYDROGENASE SUBUNIT C-RELATED"/>
    <property type="match status" value="1"/>
</dbReference>
<feature type="domain" description="CO dehydrogenase flavoprotein C-terminal" evidence="1">
    <location>
        <begin position="10"/>
        <end position="108"/>
    </location>
</feature>
<reference evidence="2 3" key="1">
    <citation type="submission" date="2013-02" db="EMBL/GenBank/DDBJ databases">
        <authorList>
            <person name="Fiebig A."/>
            <person name="Goeker M."/>
            <person name="Klenk H.-P.P."/>
        </authorList>
    </citation>
    <scope>NUCLEOTIDE SEQUENCE [LARGE SCALE GENOMIC DNA]</scope>
    <source>
        <strain evidence="2 3">DSM 19309</strain>
    </source>
</reference>
<dbReference type="PANTHER" id="PTHR42659:SF1">
    <property type="entry name" value="OXIDOREDUCTASE"/>
    <property type="match status" value="1"/>
</dbReference>
<dbReference type="InterPro" id="IPR036683">
    <property type="entry name" value="CO_DH_flav_C_dom_sf"/>
</dbReference>
<sequence length="115" mass="12280">MPAGPWTRRSAYVKVRDRASYDFALASAAVALEMDGDNVVTARIGLGGLPAKPWRSHEAEGALAGQVLDEARAREAAEAALAEAVTHGENAYKVELGRRTLVRALLEVKVKEVAP</sequence>
<dbReference type="SUPFAM" id="SSF55447">
    <property type="entry name" value="CO dehydrogenase flavoprotein C-terminal domain-like"/>
    <property type="match status" value="1"/>
</dbReference>
<dbReference type="STRING" id="442562.Rumeso_04180"/>
<organism evidence="2 3">
    <name type="scientific">Rubellimicrobium mesophilum DSM 19309</name>
    <dbReference type="NCBI Taxonomy" id="442562"/>
    <lineage>
        <taxon>Bacteria</taxon>
        <taxon>Pseudomonadati</taxon>
        <taxon>Pseudomonadota</taxon>
        <taxon>Alphaproteobacteria</taxon>
        <taxon>Rhodobacterales</taxon>
        <taxon>Roseobacteraceae</taxon>
        <taxon>Rubellimicrobium</taxon>
    </lineage>
</organism>
<dbReference type="InterPro" id="IPR005107">
    <property type="entry name" value="CO_DH_flav_C"/>
</dbReference>
<dbReference type="Pfam" id="PF03450">
    <property type="entry name" value="CO_deh_flav_C"/>
    <property type="match status" value="1"/>
</dbReference>